<evidence type="ECO:0000256" key="3">
    <source>
        <dbReference type="ARBA" id="ARBA00022723"/>
    </source>
</evidence>
<evidence type="ECO:0000256" key="4">
    <source>
        <dbReference type="ARBA" id="ARBA00022741"/>
    </source>
</evidence>
<sequence length="79" mass="8528">ALETADVVLMADDLTRLVDAVRIGRRTRRVVQQNIALSILILVILVPGALVGWLALPAAVLAHELSEFAVIANGMRMAR</sequence>
<dbReference type="GO" id="GO:0046872">
    <property type="term" value="F:metal ion binding"/>
    <property type="evidence" value="ECO:0007669"/>
    <property type="project" value="UniProtKB-KW"/>
</dbReference>
<dbReference type="AlphaFoldDB" id="A0A3B0SSJ2"/>
<protein>
    <submittedName>
        <fullName evidence="9">Lead, cadmium, zinc and mercury transporting ATPase Copper-translocating P-type ATPase</fullName>
        <ecNumber evidence="9">3.6.3.3</ecNumber>
        <ecNumber evidence="9">3.6.3.4</ecNumber>
    </submittedName>
</protein>
<organism evidence="9">
    <name type="scientific">hydrothermal vent metagenome</name>
    <dbReference type="NCBI Taxonomy" id="652676"/>
    <lineage>
        <taxon>unclassified sequences</taxon>
        <taxon>metagenomes</taxon>
        <taxon>ecological metagenomes</taxon>
    </lineage>
</organism>
<dbReference type="EC" id="3.6.3.4" evidence="9"/>
<keyword evidence="3" id="KW-0479">Metal-binding</keyword>
<keyword evidence="4" id="KW-0547">Nucleotide-binding</keyword>
<keyword evidence="8" id="KW-1133">Transmembrane helix</keyword>
<keyword evidence="8" id="KW-0472">Membrane</keyword>
<reference evidence="9" key="1">
    <citation type="submission" date="2018-06" db="EMBL/GenBank/DDBJ databases">
        <authorList>
            <person name="Zhirakovskaya E."/>
        </authorList>
    </citation>
    <scope>NUCLEOTIDE SEQUENCE</scope>
</reference>
<keyword evidence="6" id="KW-0460">Magnesium</keyword>
<comment type="subcellular location">
    <subcellularLocation>
        <location evidence="1">Membrane</location>
        <topology evidence="1">Multi-pass membrane protein</topology>
    </subcellularLocation>
</comment>
<dbReference type="SUPFAM" id="SSF56784">
    <property type="entry name" value="HAD-like"/>
    <property type="match status" value="1"/>
</dbReference>
<dbReference type="InterPro" id="IPR023214">
    <property type="entry name" value="HAD_sf"/>
</dbReference>
<keyword evidence="8" id="KW-0812">Transmembrane</keyword>
<dbReference type="GO" id="GO:0005524">
    <property type="term" value="F:ATP binding"/>
    <property type="evidence" value="ECO:0007669"/>
    <property type="project" value="UniProtKB-KW"/>
</dbReference>
<keyword evidence="7" id="KW-1278">Translocase</keyword>
<evidence type="ECO:0000256" key="7">
    <source>
        <dbReference type="ARBA" id="ARBA00022967"/>
    </source>
</evidence>
<evidence type="ECO:0000313" key="9">
    <source>
        <dbReference type="EMBL" id="VAW05262.1"/>
    </source>
</evidence>
<dbReference type="EC" id="3.6.3.3" evidence="9"/>
<evidence type="ECO:0000256" key="5">
    <source>
        <dbReference type="ARBA" id="ARBA00022840"/>
    </source>
</evidence>
<dbReference type="EMBL" id="UOEI01000423">
    <property type="protein sequence ID" value="VAW05262.1"/>
    <property type="molecule type" value="Genomic_DNA"/>
</dbReference>
<gene>
    <name evidence="9" type="ORF">MNBD_ACTINO01-689</name>
</gene>
<dbReference type="Gene3D" id="3.40.50.1000">
    <property type="entry name" value="HAD superfamily/HAD-like"/>
    <property type="match status" value="1"/>
</dbReference>
<evidence type="ECO:0000256" key="8">
    <source>
        <dbReference type="SAM" id="Phobius"/>
    </source>
</evidence>
<dbReference type="GO" id="GO:0016020">
    <property type="term" value="C:membrane"/>
    <property type="evidence" value="ECO:0007669"/>
    <property type="project" value="UniProtKB-SubCell"/>
</dbReference>
<accession>A0A3B0SSJ2</accession>
<feature type="transmembrane region" description="Helical" evidence="8">
    <location>
        <begin position="35"/>
        <end position="56"/>
    </location>
</feature>
<keyword evidence="5" id="KW-0067">ATP-binding</keyword>
<evidence type="ECO:0000256" key="6">
    <source>
        <dbReference type="ARBA" id="ARBA00022842"/>
    </source>
</evidence>
<dbReference type="GO" id="GO:0016787">
    <property type="term" value="F:hydrolase activity"/>
    <property type="evidence" value="ECO:0007669"/>
    <property type="project" value="UniProtKB-KW"/>
</dbReference>
<evidence type="ECO:0000256" key="1">
    <source>
        <dbReference type="ARBA" id="ARBA00004141"/>
    </source>
</evidence>
<dbReference type="PANTHER" id="PTHR43079">
    <property type="entry name" value="PROBABLE CADMIUM/ZINC-TRANSPORTING ATPASE HMA1"/>
    <property type="match status" value="1"/>
</dbReference>
<dbReference type="PANTHER" id="PTHR43079:SF1">
    <property type="entry name" value="CADMIUM_ZINC-TRANSPORTING ATPASE HMA1, CHLOROPLASTIC-RELATED"/>
    <property type="match status" value="1"/>
</dbReference>
<proteinExistence type="inferred from homology"/>
<dbReference type="InterPro" id="IPR036412">
    <property type="entry name" value="HAD-like_sf"/>
</dbReference>
<feature type="non-terminal residue" evidence="9">
    <location>
        <position position="1"/>
    </location>
</feature>
<evidence type="ECO:0000256" key="2">
    <source>
        <dbReference type="ARBA" id="ARBA00006024"/>
    </source>
</evidence>
<dbReference type="InterPro" id="IPR051949">
    <property type="entry name" value="Cation_Transport_ATPase"/>
</dbReference>
<comment type="similarity">
    <text evidence="2">Belongs to the cation transport ATPase (P-type) (TC 3.A.3) family. Type IB subfamily.</text>
</comment>
<keyword evidence="9" id="KW-0378">Hydrolase</keyword>
<name>A0A3B0SSJ2_9ZZZZ</name>